<evidence type="ECO:0000313" key="4">
    <source>
        <dbReference type="EMBL" id="MCL9684420.1"/>
    </source>
</evidence>
<feature type="region of interest" description="Disordered" evidence="2">
    <location>
        <begin position="608"/>
        <end position="645"/>
    </location>
</feature>
<evidence type="ECO:0000256" key="1">
    <source>
        <dbReference type="SAM" id="Coils"/>
    </source>
</evidence>
<feature type="compositionally biased region" description="Polar residues" evidence="2">
    <location>
        <begin position="20"/>
        <end position="30"/>
    </location>
</feature>
<reference evidence="4" key="1">
    <citation type="submission" date="2021-11" db="EMBL/GenBank/DDBJ databases">
        <title>Legionella maioricencis sp. nov., a new species isolated from hot water samples in Mallorca.</title>
        <authorList>
            <person name="Crespi S."/>
            <person name="Drasar V."/>
            <person name="Salva-Serra F."/>
            <person name="Jaen-Luchoro D."/>
            <person name="Pineiro-Iglesias B."/>
            <person name="Aliaga F."/>
            <person name="Fernandez-Juarez V."/>
            <person name="Coll G."/>
            <person name="Moore E.R.B."/>
            <person name="Bennasar-Figueras A."/>
        </authorList>
    </citation>
    <scope>NUCLEOTIDE SEQUENCE</scope>
    <source>
        <strain evidence="4">HCPI-6</strain>
    </source>
</reference>
<name>A0A9X2D1L3_9GAMM</name>
<comment type="caution">
    <text evidence="4">The sequence shown here is derived from an EMBL/GenBank/DDBJ whole genome shotgun (WGS) entry which is preliminary data.</text>
</comment>
<keyword evidence="5" id="KW-1185">Reference proteome</keyword>
<proteinExistence type="predicted"/>
<feature type="coiled-coil region" evidence="1">
    <location>
        <begin position="318"/>
        <end position="345"/>
    </location>
</feature>
<dbReference type="InterPro" id="IPR041463">
    <property type="entry name" value="LidA_long_CC"/>
</dbReference>
<evidence type="ECO:0000313" key="5">
    <source>
        <dbReference type="Proteomes" id="UP001139721"/>
    </source>
</evidence>
<feature type="domain" description="LidA long coiled-coil" evidence="3">
    <location>
        <begin position="312"/>
        <end position="487"/>
    </location>
</feature>
<organism evidence="4 5">
    <name type="scientific">Legionella maioricensis</name>
    <dbReference type="NCBI Taxonomy" id="2896528"/>
    <lineage>
        <taxon>Bacteria</taxon>
        <taxon>Pseudomonadati</taxon>
        <taxon>Pseudomonadota</taxon>
        <taxon>Gammaproteobacteria</taxon>
        <taxon>Legionellales</taxon>
        <taxon>Legionellaceae</taxon>
        <taxon>Legionella</taxon>
    </lineage>
</organism>
<feature type="compositionally biased region" description="Low complexity" evidence="2">
    <location>
        <begin position="631"/>
        <end position="645"/>
    </location>
</feature>
<sequence>MSKEQSETAQKTLAPEKLQSKQIEPANNPNLNKWAGLIANDIDKWADMSAQDVKKWAGVSTKDIENSDQSPTIKISRFGIKTARDVQTFLRSPAGDSVMAEIGNQLAAEKSLHEYEQLQLREKHLLMNRLKAAFFLWYIEKKAHAAAQQKEIILEQNQRAIKNSGQTPQPTPLRPSSERTSLMRSIADYNRAIQSYQNRQSTLEKEYKALNTKLSKLESETHMIKFKYDLYGMQLKDFNNTLEKLENAPTPKRVAELQAEVDSIQVEMNELQNQVDELIKLNRHDEASTLKQKHTSLSLKRADYLDELSTESKIQSQIDAIKTKMDEILDQVEELIQLNQDDEAALLMKTHTSLNLNLARHFDMLAVRKGDKHYVTEDGKIELDGKPVSFKDAHFILNKGEQIIKEGDKHYLLQPGQIWDQVKTDEKALKKASESFEQKKHELMVVENVVQHNEGLESNVNKEQITEVKTEITNNEKEQTLLQNQTTLIQAAKASAEYLLNNPNLDLPTPRPTISQGHSIPTPKPGFSPTVFYKNEEELEQFCKQPNARTLIKYMANQAPVNIRQEALKYLNAEFSKLQPSTAPIPTIAMQRMLQTLETMGVKAAKPSVTNIQQPLDRVKEAEKEVENDAPSPSRLTPLSTSPFK</sequence>
<feature type="region of interest" description="Disordered" evidence="2">
    <location>
        <begin position="1"/>
        <end position="30"/>
    </location>
</feature>
<dbReference type="Gene3D" id="6.10.140.2010">
    <property type="match status" value="1"/>
</dbReference>
<dbReference type="Proteomes" id="UP001139721">
    <property type="component" value="Unassembled WGS sequence"/>
</dbReference>
<feature type="coiled-coil region" evidence="1">
    <location>
        <begin position="179"/>
        <end position="288"/>
    </location>
</feature>
<gene>
    <name evidence="4" type="ORF">LOX96_09970</name>
</gene>
<evidence type="ECO:0000256" key="2">
    <source>
        <dbReference type="SAM" id="MobiDB-lite"/>
    </source>
</evidence>
<dbReference type="AlphaFoldDB" id="A0A9X2D1L3"/>
<evidence type="ECO:0000259" key="3">
    <source>
        <dbReference type="Pfam" id="PF18641"/>
    </source>
</evidence>
<dbReference type="Pfam" id="PF18641">
    <property type="entry name" value="LidA_Long_CC"/>
    <property type="match status" value="1"/>
</dbReference>
<protein>
    <recommendedName>
        <fullName evidence="3">LidA long coiled-coil domain-containing protein</fullName>
    </recommendedName>
</protein>
<accession>A0A9X2D1L3</accession>
<feature type="compositionally biased region" description="Basic and acidic residues" evidence="2">
    <location>
        <begin position="617"/>
        <end position="627"/>
    </location>
</feature>
<keyword evidence="1" id="KW-0175">Coiled coil</keyword>
<dbReference type="EMBL" id="JAJKBJ010000010">
    <property type="protein sequence ID" value="MCL9684420.1"/>
    <property type="molecule type" value="Genomic_DNA"/>
</dbReference>
<dbReference type="RefSeq" id="WP_250421763.1">
    <property type="nucleotide sequence ID" value="NZ_JAJKBJ010000010.1"/>
</dbReference>